<evidence type="ECO:0000313" key="2">
    <source>
        <dbReference type="Proteomes" id="UP000292445"/>
    </source>
</evidence>
<keyword evidence="2" id="KW-1185">Reference proteome</keyword>
<evidence type="ECO:0008006" key="3">
    <source>
        <dbReference type="Google" id="ProtNLM"/>
    </source>
</evidence>
<protein>
    <recommendedName>
        <fullName evidence="3">EthD domain-containing protein</fullName>
    </recommendedName>
</protein>
<dbReference type="OrthoDB" id="6537357at2"/>
<reference evidence="1 2" key="1">
    <citation type="submission" date="2019-02" db="EMBL/GenBank/DDBJ databases">
        <title>Genomic Encyclopedia of Type Strains, Phase IV (KMG-IV): sequencing the most valuable type-strain genomes for metagenomic binning, comparative biology and taxonomic classification.</title>
        <authorList>
            <person name="Goeker M."/>
        </authorList>
    </citation>
    <scope>NUCLEOTIDE SEQUENCE [LARGE SCALE GENOMIC DNA]</scope>
    <source>
        <strain evidence="1 2">K24</strain>
    </source>
</reference>
<organism evidence="1 2">
    <name type="scientific">Pigmentiphaga kullae</name>
    <dbReference type="NCBI Taxonomy" id="151784"/>
    <lineage>
        <taxon>Bacteria</taxon>
        <taxon>Pseudomonadati</taxon>
        <taxon>Pseudomonadota</taxon>
        <taxon>Betaproteobacteria</taxon>
        <taxon>Burkholderiales</taxon>
        <taxon>Alcaligenaceae</taxon>
        <taxon>Pigmentiphaga</taxon>
    </lineage>
</organism>
<name>A0A4Q7NHI4_9BURK</name>
<dbReference type="InterPro" id="IPR011008">
    <property type="entry name" value="Dimeric_a/b-barrel"/>
</dbReference>
<dbReference type="EMBL" id="SGXC01000001">
    <property type="protein sequence ID" value="RZS84313.1"/>
    <property type="molecule type" value="Genomic_DNA"/>
</dbReference>
<evidence type="ECO:0000313" key="1">
    <source>
        <dbReference type="EMBL" id="RZS84313.1"/>
    </source>
</evidence>
<dbReference type="RefSeq" id="WP_130355696.1">
    <property type="nucleotide sequence ID" value="NZ_SGXC01000001.1"/>
</dbReference>
<dbReference type="Proteomes" id="UP000292445">
    <property type="component" value="Unassembled WGS sequence"/>
</dbReference>
<accession>A0A4Q7NHI4</accession>
<sequence>MNDSSHTQQGALHIGGQGAGGAILFSEMRPEAAWEDEFNTWYDTEHIPVRMAAPGFIGARRYRATGSDDYLVVYEMASMAALATPEYDRIKNQPSELTRRMLGEVHGFTRYLGETLAMAGGARADALDAPLLFAAMFDVPPAELADFDAWYEQDHVPLLLECSDWLMVRRFHLTVGEPRPFNRLALHYLASEQALSSPARDKARQTPWRERMAGRDWFGKGRYAVFRRFGRTRFAIR</sequence>
<dbReference type="SUPFAM" id="SSF54909">
    <property type="entry name" value="Dimeric alpha+beta barrel"/>
    <property type="match status" value="2"/>
</dbReference>
<comment type="caution">
    <text evidence="1">The sequence shown here is derived from an EMBL/GenBank/DDBJ whole genome shotgun (WGS) entry which is preliminary data.</text>
</comment>
<dbReference type="AlphaFoldDB" id="A0A4Q7NHI4"/>
<gene>
    <name evidence="1" type="ORF">EV675_0330</name>
</gene>
<proteinExistence type="predicted"/>